<dbReference type="SUPFAM" id="SSF47598">
    <property type="entry name" value="Ribbon-helix-helix"/>
    <property type="match status" value="1"/>
</dbReference>
<dbReference type="InterPro" id="IPR045944">
    <property type="entry name" value="DUF6364"/>
</dbReference>
<sequence>MERQNVTLSIDKSLLKKAKMIAVSEDKSLSELLRESLESRIREATGYKKAQARQLRALKKGYNLGTKGKIAVSREEIHER</sequence>
<gene>
    <name evidence="1" type="ORF">MNBD_NITROSPIRAE03-1808</name>
</gene>
<evidence type="ECO:0000313" key="1">
    <source>
        <dbReference type="EMBL" id="VAX33817.1"/>
    </source>
</evidence>
<proteinExistence type="predicted"/>
<organism evidence="1">
    <name type="scientific">hydrothermal vent metagenome</name>
    <dbReference type="NCBI Taxonomy" id="652676"/>
    <lineage>
        <taxon>unclassified sequences</taxon>
        <taxon>metagenomes</taxon>
        <taxon>ecological metagenomes</taxon>
    </lineage>
</organism>
<reference evidence="1" key="1">
    <citation type="submission" date="2018-06" db="EMBL/GenBank/DDBJ databases">
        <authorList>
            <person name="Zhirakovskaya E."/>
        </authorList>
    </citation>
    <scope>NUCLEOTIDE SEQUENCE</scope>
</reference>
<dbReference type="Pfam" id="PF19891">
    <property type="entry name" value="DUF6364"/>
    <property type="match status" value="1"/>
</dbReference>
<dbReference type="InterPro" id="IPR010985">
    <property type="entry name" value="Ribbon_hlx_hlx"/>
</dbReference>
<dbReference type="GO" id="GO:0006355">
    <property type="term" value="P:regulation of DNA-templated transcription"/>
    <property type="evidence" value="ECO:0007669"/>
    <property type="project" value="InterPro"/>
</dbReference>
<protein>
    <submittedName>
        <fullName evidence="1">Uncharacterized protein</fullName>
    </submittedName>
</protein>
<accession>A0A3B1DY10</accession>
<dbReference type="EMBL" id="UOGI01000207">
    <property type="protein sequence ID" value="VAX33817.1"/>
    <property type="molecule type" value="Genomic_DNA"/>
</dbReference>
<dbReference type="AlphaFoldDB" id="A0A3B1DY10"/>
<name>A0A3B1DY10_9ZZZZ</name>